<sequence>MKHFFSLRPWILAAVVLASAGTTVAAQGKMEAYPANEKWFVSGSVGAGVYVGDYDMHTKFGNRISITGDVSGGKWITPVLGARLQISGMHASGEAMNGSSESWNFMMYHADIMVDVLNWWCGVNEERTYSLIPLVGGGVANAPGLNTTTGVLTVGVLNRFKVSEHLDINVELKGNLVGDKLDGCASGKKGEGAAALTAGLTYNF</sequence>
<name>A0A3E4URT5_BACSE</name>
<protein>
    <recommendedName>
        <fullName evidence="6">Porin family protein</fullName>
    </recommendedName>
</protein>
<evidence type="ECO:0000313" key="3">
    <source>
        <dbReference type="EMBL" id="RGR29321.1"/>
    </source>
</evidence>
<dbReference type="AlphaFoldDB" id="A0A3E4URT5"/>
<dbReference type="Proteomes" id="UP000284161">
    <property type="component" value="Unassembled WGS sequence"/>
</dbReference>
<dbReference type="Proteomes" id="UP000261223">
    <property type="component" value="Unassembled WGS sequence"/>
</dbReference>
<dbReference type="EMBL" id="QSSV01000004">
    <property type="protein sequence ID" value="RGM15008.1"/>
    <property type="molecule type" value="Genomic_DNA"/>
</dbReference>
<organism evidence="2 4">
    <name type="scientific">Bacteroides stercoris</name>
    <dbReference type="NCBI Taxonomy" id="46506"/>
    <lineage>
        <taxon>Bacteria</taxon>
        <taxon>Pseudomonadati</taxon>
        <taxon>Bacteroidota</taxon>
        <taxon>Bacteroidia</taxon>
        <taxon>Bacteroidales</taxon>
        <taxon>Bacteroidaceae</taxon>
        <taxon>Bacteroides</taxon>
    </lineage>
</organism>
<gene>
    <name evidence="3" type="ORF">DWY58_04685</name>
    <name evidence="2" type="ORF">DXC34_03845</name>
</gene>
<comment type="caution">
    <text evidence="2">The sequence shown here is derived from an EMBL/GenBank/DDBJ whole genome shotgun (WGS) entry which is preliminary data.</text>
</comment>
<keyword evidence="1" id="KW-0732">Signal</keyword>
<dbReference type="EMBL" id="QRUB01000002">
    <property type="protein sequence ID" value="RGR29321.1"/>
    <property type="molecule type" value="Genomic_DNA"/>
</dbReference>
<reference evidence="4 5" key="1">
    <citation type="submission" date="2018-08" db="EMBL/GenBank/DDBJ databases">
        <title>A genome reference for cultivated species of the human gut microbiota.</title>
        <authorList>
            <person name="Zou Y."/>
            <person name="Xue W."/>
            <person name="Luo G."/>
        </authorList>
    </citation>
    <scope>NUCLEOTIDE SEQUENCE [LARGE SCALE GENOMIC DNA]</scope>
    <source>
        <strain evidence="3 5">AF25-6</strain>
        <strain evidence="2 4">TF03-6</strain>
    </source>
</reference>
<evidence type="ECO:0000313" key="2">
    <source>
        <dbReference type="EMBL" id="RGM15008.1"/>
    </source>
</evidence>
<dbReference type="RefSeq" id="WP_117741207.1">
    <property type="nucleotide sequence ID" value="NZ_QRUB01000002.1"/>
</dbReference>
<accession>A0A3E4URT5</accession>
<evidence type="ECO:0008006" key="6">
    <source>
        <dbReference type="Google" id="ProtNLM"/>
    </source>
</evidence>
<feature type="signal peptide" evidence="1">
    <location>
        <begin position="1"/>
        <end position="25"/>
    </location>
</feature>
<evidence type="ECO:0000313" key="5">
    <source>
        <dbReference type="Proteomes" id="UP000284161"/>
    </source>
</evidence>
<proteinExistence type="predicted"/>
<evidence type="ECO:0000256" key="1">
    <source>
        <dbReference type="SAM" id="SignalP"/>
    </source>
</evidence>
<evidence type="ECO:0000313" key="4">
    <source>
        <dbReference type="Proteomes" id="UP000261223"/>
    </source>
</evidence>
<feature type="chain" id="PRO_5036081047" description="Porin family protein" evidence="1">
    <location>
        <begin position="26"/>
        <end position="204"/>
    </location>
</feature>